<dbReference type="Gene3D" id="3.40.190.10">
    <property type="entry name" value="Periplasmic binding protein-like II"/>
    <property type="match status" value="1"/>
</dbReference>
<proteinExistence type="inferred from homology"/>
<keyword evidence="2 3" id="KW-0732">Signal</keyword>
<dbReference type="InterPro" id="IPR030678">
    <property type="entry name" value="Peptide/Ni-bd"/>
</dbReference>
<dbReference type="Proteomes" id="UP001064262">
    <property type="component" value="Unassembled WGS sequence"/>
</dbReference>
<comment type="similarity">
    <text evidence="1">Belongs to the bacterial solute-binding protein 5 family.</text>
</comment>
<evidence type="ECO:0000256" key="1">
    <source>
        <dbReference type="ARBA" id="ARBA00005695"/>
    </source>
</evidence>
<organism evidence="5 6">
    <name type="scientific">Winslowiella arboricola</name>
    <dbReference type="NCBI Taxonomy" id="2978220"/>
    <lineage>
        <taxon>Bacteria</taxon>
        <taxon>Pseudomonadati</taxon>
        <taxon>Pseudomonadota</taxon>
        <taxon>Gammaproteobacteria</taxon>
        <taxon>Enterobacterales</taxon>
        <taxon>Erwiniaceae</taxon>
        <taxon>Winslowiella</taxon>
    </lineage>
</organism>
<dbReference type="GO" id="GO:1904680">
    <property type="term" value="F:peptide transmembrane transporter activity"/>
    <property type="evidence" value="ECO:0007669"/>
    <property type="project" value="TreeGrafter"/>
</dbReference>
<keyword evidence="6" id="KW-1185">Reference proteome</keyword>
<comment type="caution">
    <text evidence="5">The sequence shown here is derived from an EMBL/GenBank/DDBJ whole genome shotgun (WGS) entry which is preliminary data.</text>
</comment>
<dbReference type="GO" id="GO:0015833">
    <property type="term" value="P:peptide transport"/>
    <property type="evidence" value="ECO:0007669"/>
    <property type="project" value="TreeGrafter"/>
</dbReference>
<dbReference type="GO" id="GO:0030288">
    <property type="term" value="C:outer membrane-bounded periplasmic space"/>
    <property type="evidence" value="ECO:0007669"/>
    <property type="project" value="UniProtKB-ARBA"/>
</dbReference>
<sequence>MKSVFSALFISVMLASGVNAAPQSGGTANLIVQPEPTGLMLGVTTNSPSQLVGGNIYEGLLRYDGNLQPQPSLAKSWEISADGLTYTFHLQEHVLFHDGQPMTSEDVLFTLNDFLMKTQPRHRSTMEHVSSVTAPDANTIIIKLKHPYEPFIRSFSFSAMPIVPEHIYKDTDYTTNPANEKPIGTGPFKFAEWQRGNFIKLVKNPDYYLKGRPYLDAVLYHIIPDGASRAVSYETGTVDILPGGSVENYDIPRLSALADTCTTEKGWEYTSPLSFLWLNNRVAPMNNVKFRQAIMYALDRDFAKDALWNGYGKVATGPFSAKLPFYADVGAKYEHNPAKAKALLKEIGYNGKTLRLLPLPYGETWQRWAEAVKQNLAEVGIPVTIESADVAGWNQRVSSWDYDIAFTYMFQNGDPAIGVERNYISAQIAKGNPWNNVEGYSDPEVDQLFKQAAMAFPSSERQKLYTQVQAKLRDDVPVAWLLDLGFPTIYNCKYQDLITTANGLSDSLRDTWIKQ</sequence>
<dbReference type="RefSeq" id="WP_267144691.1">
    <property type="nucleotide sequence ID" value="NZ_JAODIL010000082.1"/>
</dbReference>
<evidence type="ECO:0000259" key="4">
    <source>
        <dbReference type="Pfam" id="PF00496"/>
    </source>
</evidence>
<dbReference type="SUPFAM" id="SSF53850">
    <property type="entry name" value="Periplasmic binding protein-like II"/>
    <property type="match status" value="1"/>
</dbReference>
<dbReference type="EMBL" id="JAODIM010000043">
    <property type="protein sequence ID" value="MCU5779703.1"/>
    <property type="molecule type" value="Genomic_DNA"/>
</dbReference>
<evidence type="ECO:0000313" key="5">
    <source>
        <dbReference type="EMBL" id="MCU5779703.1"/>
    </source>
</evidence>
<reference evidence="5" key="1">
    <citation type="submission" date="2022-09" db="EMBL/GenBank/DDBJ databases">
        <title>Winslowiella arboricola sp. nov., isolated from bleeding cankers on broadleaf hosts.</title>
        <authorList>
            <person name="Brady C."/>
            <person name="Kaur S."/>
            <person name="Crampton B."/>
            <person name="Maddock D."/>
            <person name="Arnold D."/>
            <person name="Denman S."/>
        </authorList>
    </citation>
    <scope>NUCLEOTIDE SEQUENCE</scope>
    <source>
        <strain evidence="5">BAC 15a-03b</strain>
    </source>
</reference>
<feature type="chain" id="PRO_5039927278" evidence="3">
    <location>
        <begin position="21"/>
        <end position="515"/>
    </location>
</feature>
<evidence type="ECO:0000256" key="3">
    <source>
        <dbReference type="SAM" id="SignalP"/>
    </source>
</evidence>
<dbReference type="PIRSF" id="PIRSF002741">
    <property type="entry name" value="MppA"/>
    <property type="match status" value="1"/>
</dbReference>
<protein>
    <submittedName>
        <fullName evidence="5">ABC transporter substrate-binding protein</fullName>
    </submittedName>
</protein>
<dbReference type="CDD" id="cd08517">
    <property type="entry name" value="PBP2_NikA_DppA_OppA_like_13"/>
    <property type="match status" value="1"/>
</dbReference>
<dbReference type="Gene3D" id="3.10.105.10">
    <property type="entry name" value="Dipeptide-binding Protein, Domain 3"/>
    <property type="match status" value="1"/>
</dbReference>
<dbReference type="AlphaFoldDB" id="A0A9J6Q0C0"/>
<dbReference type="InterPro" id="IPR000914">
    <property type="entry name" value="SBP_5_dom"/>
</dbReference>
<dbReference type="InterPro" id="IPR039424">
    <property type="entry name" value="SBP_5"/>
</dbReference>
<feature type="domain" description="Solute-binding protein family 5" evidence="4">
    <location>
        <begin position="68"/>
        <end position="415"/>
    </location>
</feature>
<gene>
    <name evidence="5" type="ORF">N5923_19630</name>
</gene>
<dbReference type="PANTHER" id="PTHR30290:SF38">
    <property type="entry name" value="D,D-DIPEPTIDE-BINDING PERIPLASMIC PROTEIN DDPA-RELATED"/>
    <property type="match status" value="1"/>
</dbReference>
<dbReference type="PANTHER" id="PTHR30290">
    <property type="entry name" value="PERIPLASMIC BINDING COMPONENT OF ABC TRANSPORTER"/>
    <property type="match status" value="1"/>
</dbReference>
<dbReference type="GO" id="GO:0043190">
    <property type="term" value="C:ATP-binding cassette (ABC) transporter complex"/>
    <property type="evidence" value="ECO:0007669"/>
    <property type="project" value="InterPro"/>
</dbReference>
<name>A0A9J6Q0C0_9GAMM</name>
<evidence type="ECO:0000313" key="6">
    <source>
        <dbReference type="Proteomes" id="UP001064262"/>
    </source>
</evidence>
<dbReference type="Pfam" id="PF00496">
    <property type="entry name" value="SBP_bac_5"/>
    <property type="match status" value="1"/>
</dbReference>
<feature type="signal peptide" evidence="3">
    <location>
        <begin position="1"/>
        <end position="20"/>
    </location>
</feature>
<evidence type="ECO:0000256" key="2">
    <source>
        <dbReference type="ARBA" id="ARBA00022729"/>
    </source>
</evidence>
<accession>A0A9J6Q0C0</accession>